<dbReference type="Pfam" id="PF03717">
    <property type="entry name" value="PBP_dimer"/>
    <property type="match status" value="1"/>
</dbReference>
<evidence type="ECO:0000256" key="2">
    <source>
        <dbReference type="ARBA" id="ARBA00022645"/>
    </source>
</evidence>
<dbReference type="SUPFAM" id="SSF56601">
    <property type="entry name" value="beta-lactamase/transpeptidase-like"/>
    <property type="match status" value="1"/>
</dbReference>
<dbReference type="PROSITE" id="PS51178">
    <property type="entry name" value="PASTA"/>
    <property type="match status" value="1"/>
</dbReference>
<dbReference type="Gene3D" id="3.90.1310.10">
    <property type="entry name" value="Penicillin-binding protein 2a (Domain 2)"/>
    <property type="match status" value="1"/>
</dbReference>
<comment type="subcellular location">
    <subcellularLocation>
        <location evidence="1">Membrane</location>
    </subcellularLocation>
</comment>
<dbReference type="SUPFAM" id="SSF56519">
    <property type="entry name" value="Penicillin binding protein dimerisation domain"/>
    <property type="match status" value="1"/>
</dbReference>
<keyword evidence="6" id="KW-1185">Reference proteome</keyword>
<dbReference type="Pfam" id="PF03793">
    <property type="entry name" value="PASTA"/>
    <property type="match status" value="1"/>
</dbReference>
<accession>A0A6N9NH37</accession>
<dbReference type="GO" id="GO:0008658">
    <property type="term" value="F:penicillin binding"/>
    <property type="evidence" value="ECO:0007669"/>
    <property type="project" value="InterPro"/>
</dbReference>
<reference evidence="5 6" key="1">
    <citation type="submission" date="2019-12" db="EMBL/GenBank/DDBJ databases">
        <authorList>
            <person name="Zhao J."/>
        </authorList>
    </citation>
    <scope>NUCLEOTIDE SEQUENCE [LARGE SCALE GENOMIC DNA]</scope>
    <source>
        <strain evidence="5 6">S-15</strain>
    </source>
</reference>
<organism evidence="5 6">
    <name type="scientific">Acidiluteibacter ferrifornacis</name>
    <dbReference type="NCBI Taxonomy" id="2692424"/>
    <lineage>
        <taxon>Bacteria</taxon>
        <taxon>Pseudomonadati</taxon>
        <taxon>Bacteroidota</taxon>
        <taxon>Flavobacteriia</taxon>
        <taxon>Flavobacteriales</taxon>
        <taxon>Cryomorphaceae</taxon>
        <taxon>Acidiluteibacter</taxon>
    </lineage>
</organism>
<feature type="domain" description="PASTA" evidence="4">
    <location>
        <begin position="630"/>
        <end position="688"/>
    </location>
</feature>
<dbReference type="SMART" id="SM00740">
    <property type="entry name" value="PASTA"/>
    <property type="match status" value="1"/>
</dbReference>
<dbReference type="InterPro" id="IPR001460">
    <property type="entry name" value="PCN-bd_Tpept"/>
</dbReference>
<dbReference type="InterPro" id="IPR005311">
    <property type="entry name" value="PBP_dimer"/>
</dbReference>
<dbReference type="GO" id="GO:0005886">
    <property type="term" value="C:plasma membrane"/>
    <property type="evidence" value="ECO:0007669"/>
    <property type="project" value="TreeGrafter"/>
</dbReference>
<dbReference type="Pfam" id="PF00905">
    <property type="entry name" value="Transpeptidase"/>
    <property type="match status" value="1"/>
</dbReference>
<evidence type="ECO:0000259" key="4">
    <source>
        <dbReference type="PROSITE" id="PS51178"/>
    </source>
</evidence>
<dbReference type="InterPro" id="IPR005543">
    <property type="entry name" value="PASTA_dom"/>
</dbReference>
<evidence type="ECO:0000256" key="1">
    <source>
        <dbReference type="ARBA" id="ARBA00004370"/>
    </source>
</evidence>
<dbReference type="EMBL" id="WWNE01000004">
    <property type="protein sequence ID" value="NBG65223.1"/>
    <property type="molecule type" value="Genomic_DNA"/>
</dbReference>
<dbReference type="PANTHER" id="PTHR30627">
    <property type="entry name" value="PEPTIDOGLYCAN D,D-TRANSPEPTIDASE"/>
    <property type="match status" value="1"/>
</dbReference>
<evidence type="ECO:0000313" key="5">
    <source>
        <dbReference type="EMBL" id="NBG65223.1"/>
    </source>
</evidence>
<protein>
    <submittedName>
        <fullName evidence="5">PASTA domain-containing protein</fullName>
    </submittedName>
</protein>
<name>A0A6N9NH37_9FLAO</name>
<dbReference type="InterPro" id="IPR036138">
    <property type="entry name" value="PBP_dimer_sf"/>
</dbReference>
<dbReference type="InterPro" id="IPR050515">
    <property type="entry name" value="Beta-lactam/transpept"/>
</dbReference>
<dbReference type="Gene3D" id="3.30.10.20">
    <property type="match status" value="1"/>
</dbReference>
<dbReference type="Proteomes" id="UP000470771">
    <property type="component" value="Unassembled WGS sequence"/>
</dbReference>
<dbReference type="Gene3D" id="3.40.710.10">
    <property type="entry name" value="DD-peptidase/beta-lactamase superfamily"/>
    <property type="match status" value="1"/>
</dbReference>
<dbReference type="PANTHER" id="PTHR30627:SF1">
    <property type="entry name" value="PEPTIDOGLYCAN D,D-TRANSPEPTIDASE FTSI"/>
    <property type="match status" value="1"/>
</dbReference>
<keyword evidence="2" id="KW-0121">Carboxypeptidase</keyword>
<evidence type="ECO:0000256" key="3">
    <source>
        <dbReference type="ARBA" id="ARBA00023136"/>
    </source>
</evidence>
<sequence length="688" mass="75604">MCLFGLVIIGKALTIQIVEGAELKKKVESLTLVDKSIEAVRGNIYASDGSLLATSIPIYEIRMDLNTEALTDEIFNAGIDSLSYQLSHLFKDRSPSSWKQELVRARAKGARYHLIKRNVRYTELKQMKTFAIMRRGRYKGGFLTIQKNKRELPFQVLAARTIGYEKDGVTPVGLEGAYSKELSGINGQRLMQKIAGGVWMPVGDENETEPLDGYDVYSTIDINIQDVAESALLKQLVKQQADHGCVVLMEVQTGNIKAIANLKRNANGNYYEGYNYAIGESTEPGSTFKLPALIAAIEDGYVDLDDIVDCGNGKLNLYDRTMYDSNYDEGGWGKISVKRVFEVSSNIGMAKIIRGAYSKNPQKFVDHLKSMSLAEPLGISIAGEGSPNIKNTDNNSWSGITLEWMAHGYEVLQTPLQILTYYNAVANNGKMVRPKFADKITKGRSIVREIETQVINPAICSKSTIDKVKQALEGVIENGTARNLGNANYKIAGKTGTAQIANESYGYKYESKVSHQASFVGYFPAEDPKYSCIVVVNAPSRNVYYGNLVAGPIFKEVADKVYANSLEIHKPLGPQKFLAASAIPYSKSGYGEDVKRVFQTMGVEMKTAAANPEWVTTSTQEKSVTLESRKVIENLVPNVKGMGVMDAVYLLENAGLKVRFVGRGAVKSQSIQAGTRAHKGSVIVLELT</sequence>
<proteinExistence type="predicted"/>
<dbReference type="SUPFAM" id="SSF54184">
    <property type="entry name" value="Penicillin-binding protein 2x (pbp-2x), c-terminal domain"/>
    <property type="match status" value="1"/>
</dbReference>
<gene>
    <name evidence="5" type="ORF">GQN54_03795</name>
</gene>
<dbReference type="CDD" id="cd06575">
    <property type="entry name" value="PASTA_Pbp2x-like_2"/>
    <property type="match status" value="1"/>
</dbReference>
<keyword evidence="2" id="KW-0645">Protease</keyword>
<dbReference type="GO" id="GO:0071555">
    <property type="term" value="P:cell wall organization"/>
    <property type="evidence" value="ECO:0007669"/>
    <property type="project" value="TreeGrafter"/>
</dbReference>
<dbReference type="AlphaFoldDB" id="A0A6N9NH37"/>
<keyword evidence="3" id="KW-0472">Membrane</keyword>
<dbReference type="GO" id="GO:0004180">
    <property type="term" value="F:carboxypeptidase activity"/>
    <property type="evidence" value="ECO:0007669"/>
    <property type="project" value="UniProtKB-KW"/>
</dbReference>
<dbReference type="Gene3D" id="3.30.450.330">
    <property type="match status" value="1"/>
</dbReference>
<keyword evidence="2" id="KW-0378">Hydrolase</keyword>
<evidence type="ECO:0000313" key="6">
    <source>
        <dbReference type="Proteomes" id="UP000470771"/>
    </source>
</evidence>
<comment type="caution">
    <text evidence="5">The sequence shown here is derived from an EMBL/GenBank/DDBJ whole genome shotgun (WGS) entry which is preliminary data.</text>
</comment>
<dbReference type="InterPro" id="IPR012338">
    <property type="entry name" value="Beta-lactam/transpept-like"/>
</dbReference>